<accession>A0A8H3FXQ9</accession>
<dbReference type="AlphaFoldDB" id="A0A8H3FXQ9"/>
<dbReference type="PANTHER" id="PTHR42345:SF1">
    <property type="entry name" value="VTC DOMAIN-CONTAINING PROTEIN"/>
    <property type="match status" value="1"/>
</dbReference>
<feature type="compositionally biased region" description="Low complexity" evidence="1">
    <location>
        <begin position="388"/>
        <end position="412"/>
    </location>
</feature>
<reference evidence="2" key="1">
    <citation type="submission" date="2021-03" db="EMBL/GenBank/DDBJ databases">
        <authorList>
            <person name="Tagirdzhanova G."/>
        </authorList>
    </citation>
    <scope>NUCLEOTIDE SEQUENCE</scope>
</reference>
<dbReference type="Proteomes" id="UP000664534">
    <property type="component" value="Unassembled WGS sequence"/>
</dbReference>
<name>A0A8H3FXQ9_9LECA</name>
<sequence>MVLIAALSNPGWIDFREPTSQVLANYYDTEDVDVEKLFWHQLLLSVELDLRLRAAEDQEHSMISHVPEKVAWDLALSKVWLSKMALVPIDEGFLRPATRFHVTALTKATQLKRLLNFARSMKWADMHNFERMLEEDGDGGIPLEFCNAHTSTWITGTILPGPSACWLAMRCLIDCDPTIVNAPHGFDKMDSNFGFQYAGCTYWYFSSIVGKVLGASRGVNQDYGWLGPCIPSDDLFALQTVLIHAEDVPLRPSRSRVQKIAARSAPLGPPAHRYPVRDYILPPRDPTDIVDCVRIQKLAFNTHALPSSTEDPTTYDAAVVFAIENEIIPIRLRYNVSFIHAPPCRAPHPHPHPLFWDYAYRPINVHELILDLRCWDGVSVDAKTPSETNSTNSSASSGSFTSSSGSANASTAKMKMKTRKTPAPESVLVVEAAGVEDNEVLARAWAAHIGFSAVVADGRETCVACAVRMAYAASVHMVILGEGGREAG</sequence>
<organism evidence="2 3">
    <name type="scientific">Imshaugia aleurites</name>
    <dbReference type="NCBI Taxonomy" id="172621"/>
    <lineage>
        <taxon>Eukaryota</taxon>
        <taxon>Fungi</taxon>
        <taxon>Dikarya</taxon>
        <taxon>Ascomycota</taxon>
        <taxon>Pezizomycotina</taxon>
        <taxon>Lecanoromycetes</taxon>
        <taxon>OSLEUM clade</taxon>
        <taxon>Lecanoromycetidae</taxon>
        <taxon>Lecanorales</taxon>
        <taxon>Lecanorineae</taxon>
        <taxon>Parmeliaceae</taxon>
        <taxon>Imshaugia</taxon>
    </lineage>
</organism>
<dbReference type="EMBL" id="CAJPDT010000060">
    <property type="protein sequence ID" value="CAF9931154.1"/>
    <property type="molecule type" value="Genomic_DNA"/>
</dbReference>
<proteinExistence type="predicted"/>
<dbReference type="PANTHER" id="PTHR42345">
    <property type="entry name" value="TPR_REGION DOMAIN-CONTAINING PROTEIN"/>
    <property type="match status" value="1"/>
</dbReference>
<evidence type="ECO:0000313" key="3">
    <source>
        <dbReference type="Proteomes" id="UP000664534"/>
    </source>
</evidence>
<feature type="region of interest" description="Disordered" evidence="1">
    <location>
        <begin position="383"/>
        <end position="419"/>
    </location>
</feature>
<keyword evidence="3" id="KW-1185">Reference proteome</keyword>
<evidence type="ECO:0000256" key="1">
    <source>
        <dbReference type="SAM" id="MobiDB-lite"/>
    </source>
</evidence>
<protein>
    <submittedName>
        <fullName evidence="2">Uncharacterized protein</fullName>
    </submittedName>
</protein>
<comment type="caution">
    <text evidence="2">The sequence shown here is derived from an EMBL/GenBank/DDBJ whole genome shotgun (WGS) entry which is preliminary data.</text>
</comment>
<evidence type="ECO:0000313" key="2">
    <source>
        <dbReference type="EMBL" id="CAF9931154.1"/>
    </source>
</evidence>
<gene>
    <name evidence="2" type="ORF">IMSHALPRED_008545</name>
</gene>
<dbReference type="OrthoDB" id="6493944at2759"/>